<evidence type="ECO:0008006" key="3">
    <source>
        <dbReference type="Google" id="ProtNLM"/>
    </source>
</evidence>
<dbReference type="GO" id="GO:0044781">
    <property type="term" value="P:bacterial-type flagellum organization"/>
    <property type="evidence" value="ECO:0007669"/>
    <property type="project" value="InterPro"/>
</dbReference>
<accession>A0A0F5LE75</accession>
<protein>
    <recommendedName>
        <fullName evidence="3">Flagellar biosynthesis regulatory protein FlaF</fullName>
    </recommendedName>
</protein>
<dbReference type="Pfam" id="PF07309">
    <property type="entry name" value="FlaF"/>
    <property type="match status" value="1"/>
</dbReference>
<comment type="caution">
    <text evidence="1">The sequence shown here is derived from an EMBL/GenBank/DDBJ whole genome shotgun (WGS) entry which is preliminary data.</text>
</comment>
<name>A0A0F5LE75_9HYPH</name>
<reference evidence="1 2" key="1">
    <citation type="submission" date="2015-03" db="EMBL/GenBank/DDBJ databases">
        <authorList>
            <person name="Hassan Y.I."/>
            <person name="Lepp D."/>
            <person name="Zhou T."/>
        </authorList>
    </citation>
    <scope>NUCLEOTIDE SEQUENCE [LARGE SCALE GENOMIC DNA]</scope>
    <source>
        <strain evidence="1 2">GH2-10</strain>
    </source>
</reference>
<dbReference type="Proteomes" id="UP000033514">
    <property type="component" value="Unassembled WGS sequence"/>
</dbReference>
<dbReference type="EMBL" id="LAJG01000014">
    <property type="protein sequence ID" value="KKB79907.1"/>
    <property type="molecule type" value="Genomic_DNA"/>
</dbReference>
<dbReference type="NCBIfam" id="NF009435">
    <property type="entry name" value="PRK12794.1"/>
    <property type="match status" value="1"/>
</dbReference>
<dbReference type="STRING" id="361041.VW35_05370"/>
<organism evidence="1 2">
    <name type="scientific">Devosia soli</name>
    <dbReference type="NCBI Taxonomy" id="361041"/>
    <lineage>
        <taxon>Bacteria</taxon>
        <taxon>Pseudomonadati</taxon>
        <taxon>Pseudomonadota</taxon>
        <taxon>Alphaproteobacteria</taxon>
        <taxon>Hyphomicrobiales</taxon>
        <taxon>Devosiaceae</taxon>
        <taxon>Devosia</taxon>
    </lineage>
</organism>
<keyword evidence="2" id="KW-1185">Reference proteome</keyword>
<gene>
    <name evidence="1" type="ORF">VW35_05370</name>
</gene>
<dbReference type="OrthoDB" id="8563081at2"/>
<dbReference type="AlphaFoldDB" id="A0A0F5LE75"/>
<proteinExistence type="predicted"/>
<dbReference type="InterPro" id="IPR010845">
    <property type="entry name" value="FlaF"/>
</dbReference>
<evidence type="ECO:0000313" key="2">
    <source>
        <dbReference type="Proteomes" id="UP000033514"/>
    </source>
</evidence>
<sequence>MYHQGAQAYQQVARKTEAPRDREANLLSRAAANLQLIHDAWELKQDSLNEALLFNRRIWNIFLTSVTREDNPLPAQVRQNIANLGLFVMNETRELHMEPIKAKLLPLININRQLAAGLRGSEEAAA</sequence>
<evidence type="ECO:0000313" key="1">
    <source>
        <dbReference type="EMBL" id="KKB79907.1"/>
    </source>
</evidence>